<dbReference type="InterPro" id="IPR013132">
    <property type="entry name" value="PseI/NeuA/B-like_N"/>
</dbReference>
<evidence type="ECO:0000259" key="1">
    <source>
        <dbReference type="PROSITE" id="PS50844"/>
    </source>
</evidence>
<dbReference type="AlphaFoldDB" id="A0A812F144"/>
<evidence type="ECO:0000313" key="3">
    <source>
        <dbReference type="Proteomes" id="UP000655759"/>
    </source>
</evidence>
<dbReference type="InterPro" id="IPR013974">
    <property type="entry name" value="SAF"/>
</dbReference>
<dbReference type="Pfam" id="PF08666">
    <property type="entry name" value="SAF"/>
    <property type="match status" value="1"/>
</dbReference>
<dbReference type="SUPFAM" id="SSF51269">
    <property type="entry name" value="AFP III-like domain"/>
    <property type="match status" value="1"/>
</dbReference>
<dbReference type="PANTHER" id="PTHR42966:SF1">
    <property type="entry name" value="SIALIC ACID SYNTHASE"/>
    <property type="match status" value="1"/>
</dbReference>
<dbReference type="GO" id="GO:0016051">
    <property type="term" value="P:carbohydrate biosynthetic process"/>
    <property type="evidence" value="ECO:0007669"/>
    <property type="project" value="InterPro"/>
</dbReference>
<dbReference type="InterPro" id="IPR057736">
    <property type="entry name" value="SAF_PseI/NeuA/NeuB"/>
</dbReference>
<evidence type="ECO:0000313" key="2">
    <source>
        <dbReference type="EMBL" id="CAE6487062.1"/>
    </source>
</evidence>
<feature type="domain" description="AFP-like" evidence="1">
    <location>
        <begin position="288"/>
        <end position="346"/>
    </location>
</feature>
<accession>A0A812F144</accession>
<proteinExistence type="predicted"/>
<organism evidence="2 3">
    <name type="scientific">Candidatus Nitrosotenuis uzonensis</name>
    <dbReference type="NCBI Taxonomy" id="1407055"/>
    <lineage>
        <taxon>Archaea</taxon>
        <taxon>Nitrososphaerota</taxon>
        <taxon>Candidatus Nitrosotenuis</taxon>
    </lineage>
</organism>
<dbReference type="InterPro" id="IPR006190">
    <property type="entry name" value="SAF_AFP_Neu5Ac"/>
</dbReference>
<name>A0A812F144_9ARCH</name>
<reference evidence="2" key="1">
    <citation type="submission" date="2021-02" db="EMBL/GenBank/DDBJ databases">
        <authorList>
            <person name="Han P."/>
        </authorList>
    </citation>
    <scope>NUCLEOTIDE SEQUENCE</scope>
    <source>
        <strain evidence="2">Candidatus Nitrosotenuis uzonensis 5A</strain>
    </source>
</reference>
<dbReference type="Gene3D" id="3.90.1210.10">
    <property type="entry name" value="Antifreeze-like/N-acetylneuraminic acid synthase C-terminal domain"/>
    <property type="match status" value="1"/>
</dbReference>
<sequence length="346" mass="39093">MDLNKIKRVIIIAEAGSNWKCGTFDEDLDQGKKLIDVAVRAGADAIKFQTYKPETIYVQDAGRSEYLLKHGIEESINDIFEHLSMPYEMIPELEKYCKKKNIMFMSTPFSVQDAKAVDPFVKIHKVASFEINHVRLLEYLFDTGKPVLISTGASTYDEIDFAVKLARTKNAPFGLLQCTSKYPCSIDALNLSVIPRFWERYKVPIGLSDHSIDPLTAPIVAVSLGAKIIEKHFTLDRKLPGPDHPFALEPDELRLMVEYVRKAEKSLGSGNKVILEEEEELRRFAKRSIQATSDIKKGDVLQEGVNFEVLRPGNRMKGLDPRELESIKGKRAKSDIRVGDGITEYE</sequence>
<dbReference type="InterPro" id="IPR013785">
    <property type="entry name" value="Aldolase_TIM"/>
</dbReference>
<dbReference type="Gene3D" id="3.20.20.70">
    <property type="entry name" value="Aldolase class I"/>
    <property type="match status" value="1"/>
</dbReference>
<dbReference type="RefSeq" id="WP_205097949.1">
    <property type="nucleotide sequence ID" value="NZ_CAJNAQ010000002.1"/>
</dbReference>
<dbReference type="Pfam" id="PF03102">
    <property type="entry name" value="NeuB"/>
    <property type="match status" value="1"/>
</dbReference>
<gene>
    <name evidence="2" type="primary">spsE</name>
    <name evidence="2" type="ORF">NUZ5A_20255</name>
</gene>
<protein>
    <submittedName>
        <fullName evidence="2">Spore coat polysaccharide biosynthesis protein SpsE</fullName>
    </submittedName>
</protein>
<dbReference type="SUPFAM" id="SSF51569">
    <property type="entry name" value="Aldolase"/>
    <property type="match status" value="1"/>
</dbReference>
<dbReference type="PROSITE" id="PS50844">
    <property type="entry name" value="AFP_LIKE"/>
    <property type="match status" value="1"/>
</dbReference>
<dbReference type="Proteomes" id="UP000655759">
    <property type="component" value="Unassembled WGS sequence"/>
</dbReference>
<dbReference type="CDD" id="cd11615">
    <property type="entry name" value="SAF_NeuB_like"/>
    <property type="match status" value="1"/>
</dbReference>
<dbReference type="EMBL" id="CAJNAQ010000002">
    <property type="protein sequence ID" value="CAE6487062.1"/>
    <property type="molecule type" value="Genomic_DNA"/>
</dbReference>
<dbReference type="InterPro" id="IPR051690">
    <property type="entry name" value="PseI-like"/>
</dbReference>
<dbReference type="GO" id="GO:0047444">
    <property type="term" value="F:N-acylneuraminate-9-phosphate synthase activity"/>
    <property type="evidence" value="ECO:0007669"/>
    <property type="project" value="TreeGrafter"/>
</dbReference>
<comment type="caution">
    <text evidence="2">The sequence shown here is derived from an EMBL/GenBank/DDBJ whole genome shotgun (WGS) entry which is preliminary data.</text>
</comment>
<dbReference type="InterPro" id="IPR036732">
    <property type="entry name" value="AFP_Neu5c_C_sf"/>
</dbReference>
<dbReference type="PANTHER" id="PTHR42966">
    <property type="entry name" value="N-ACETYLNEURAMINATE SYNTHASE"/>
    <property type="match status" value="1"/>
</dbReference>